<dbReference type="OrthoDB" id="6828855at2"/>
<evidence type="ECO:0000313" key="2">
    <source>
        <dbReference type="EMBL" id="AKS40604.1"/>
    </source>
</evidence>
<dbReference type="SUPFAM" id="SSF51126">
    <property type="entry name" value="Pectin lyase-like"/>
    <property type="match status" value="2"/>
</dbReference>
<proteinExistence type="predicted"/>
<organism evidence="2 3">
    <name type="scientific">Wenzhouxiangella marina</name>
    <dbReference type="NCBI Taxonomy" id="1579979"/>
    <lineage>
        <taxon>Bacteria</taxon>
        <taxon>Pseudomonadati</taxon>
        <taxon>Pseudomonadota</taxon>
        <taxon>Gammaproteobacteria</taxon>
        <taxon>Chromatiales</taxon>
        <taxon>Wenzhouxiangellaceae</taxon>
        <taxon>Wenzhouxiangella</taxon>
    </lineage>
</organism>
<evidence type="ECO:0000259" key="1">
    <source>
        <dbReference type="Pfam" id="PF13229"/>
    </source>
</evidence>
<accession>A0A0K0XSB4</accession>
<protein>
    <recommendedName>
        <fullName evidence="1">Right handed beta helix domain-containing protein</fullName>
    </recommendedName>
</protein>
<name>A0A0K0XSB4_9GAMM</name>
<dbReference type="KEGG" id="wma:WM2015_215"/>
<dbReference type="AlphaFoldDB" id="A0A0K0XSB4"/>
<dbReference type="Proteomes" id="UP000066624">
    <property type="component" value="Chromosome"/>
</dbReference>
<evidence type="ECO:0000313" key="3">
    <source>
        <dbReference type="Proteomes" id="UP000066624"/>
    </source>
</evidence>
<dbReference type="PANTHER" id="PTHR11319:SF35">
    <property type="entry name" value="OUTER MEMBRANE PROTEIN PMPC-RELATED"/>
    <property type="match status" value="1"/>
</dbReference>
<feature type="domain" description="Right handed beta helix" evidence="1">
    <location>
        <begin position="157"/>
        <end position="312"/>
    </location>
</feature>
<dbReference type="EMBL" id="CP012154">
    <property type="protein sequence ID" value="AKS40604.1"/>
    <property type="molecule type" value="Genomic_DNA"/>
</dbReference>
<dbReference type="InterPro" id="IPR039448">
    <property type="entry name" value="Beta_helix"/>
</dbReference>
<gene>
    <name evidence="2" type="ORF">WM2015_215</name>
</gene>
<dbReference type="STRING" id="1579979.WM2015_215"/>
<sequence>MDKPNSKPFPVVLSLLLGLLGPSLQAADFVVDNPLDLVDVAPGDGLCDAGPAVPGQPCTLRAAIMEAEANGEADRILISEGLSIQLGLAGAGGAELGDLNIGTEIEIAGYLGEPPGNPALLPLIDATGLGDRHFAILNGQLSLRGLRLQGGSTGTEGGSIFIAGNDNSRLSIEHSVFQFNSAGSRGGAIHIGGLATVTIVDSQFFRNDGGGAGAGAISAQSSSQVRIERSSFLDHRGDIGLFPQLASTISVLGQAQLSLLDSTLDGTLLRPPIPDLAANSGIVVFSEASLTVRNATISNFAESAIVLHNLEGQTRVRIGNSVLQSGVSACRVSGADPGAVDVSIAFSLIEHQDGCQPYYLESVRSGVAELALLTDDPPPRLTFSRPPAGPLSNVVDRGWSVDETSIEADLRCTSSDQRQNPRPLDGNLDGEARCDLGAVEEAPPEAFVVNHFVDDLTDDLPGDGVCATVDQPGLGPVCTLRAAVMEANALPGLQFVTFEPSETPVVLSLPVVGPIGGPLSITDALAIEGRLSDGRPATWIEGQMTGERLFVIQAGGHAIHLRNLGMSGGDASGQVGGAIVVANGEVNLRRCELVGNYAGSGGGALAVIGGSLNVSECDFDGNQTDNAGAAAFSNAGLLSIHQSSFRNHLGLRVDGSAIPVIQLLPDVRAFISNATFSGNQLAIEADQPDLLFLHQLTLADQLSGGLVIDLLLGNELILSNSIIASPDSEVADCLISGVALADTRIGQLLDSDGSCVTLADQGLTADPRLLPLDRPAGRISLQRAPSLTAGAVSPAIDRAAIESCSGWTDQYGRLRPRDLPEQADIEGPCDLGAIEVIGDAMFSDRFELQ</sequence>
<keyword evidence="3" id="KW-1185">Reference proteome</keyword>
<dbReference type="RefSeq" id="WP_049724300.1">
    <property type="nucleotide sequence ID" value="NZ_CP012154.1"/>
</dbReference>
<dbReference type="PANTHER" id="PTHR11319">
    <property type="entry name" value="G PROTEIN-COUPLED RECEPTOR-RELATED"/>
    <property type="match status" value="1"/>
</dbReference>
<dbReference type="InterPro" id="IPR011050">
    <property type="entry name" value="Pectin_lyase_fold/virulence"/>
</dbReference>
<reference evidence="3" key="1">
    <citation type="submission" date="2015-07" db="EMBL/GenBank/DDBJ databases">
        <authorList>
            <person name="Kim K.M."/>
        </authorList>
    </citation>
    <scope>NUCLEOTIDE SEQUENCE [LARGE SCALE GENOMIC DNA]</scope>
    <source>
        <strain evidence="3">KCTC 42284</strain>
    </source>
</reference>
<dbReference type="Pfam" id="PF13229">
    <property type="entry name" value="Beta_helix"/>
    <property type="match status" value="1"/>
</dbReference>